<feature type="region of interest" description="Disordered" evidence="2">
    <location>
        <begin position="225"/>
        <end position="257"/>
    </location>
</feature>
<feature type="domain" description="Transcription factor TFIIIC triple barrel" evidence="3">
    <location>
        <begin position="11"/>
        <end position="106"/>
    </location>
</feature>
<dbReference type="Proteomes" id="UP001627154">
    <property type="component" value="Unassembled WGS sequence"/>
</dbReference>
<accession>A0ABD2XMU1</accession>
<evidence type="ECO:0000313" key="4">
    <source>
        <dbReference type="EMBL" id="KAL3406650.1"/>
    </source>
</evidence>
<dbReference type="Gene3D" id="2.60.40.4370">
    <property type="match status" value="1"/>
</dbReference>
<feature type="coiled-coil region" evidence="1">
    <location>
        <begin position="190"/>
        <end position="224"/>
    </location>
</feature>
<evidence type="ECO:0000256" key="2">
    <source>
        <dbReference type="SAM" id="MobiDB-lite"/>
    </source>
</evidence>
<reference evidence="4 5" key="1">
    <citation type="journal article" date="2024" name="bioRxiv">
        <title>A reference genome for Trichogramma kaykai: A tiny desert-dwelling parasitoid wasp with competing sex-ratio distorters.</title>
        <authorList>
            <person name="Culotta J."/>
            <person name="Lindsey A.R."/>
        </authorList>
    </citation>
    <scope>NUCLEOTIDE SEQUENCE [LARGE SCALE GENOMIC DNA]</scope>
    <source>
        <strain evidence="4 5">KSX58</strain>
    </source>
</reference>
<sequence length="400" mass="46144">MMNADSDLEDDEEEILVYVEFDNCISSDVFSKEDLKLDMLGLDSEHPVMQINGKFFEGTYEDAVGTYLFFENDLEPKIDDPVFDKVPRYRYYNKTRKVLKMQRAFLIPRNEVVGDSEHPECIPNLETLKEAGVPPKYQDQALEFWGDARISRVQALNEYIKKQQHRHEMRMKGFDLESESDDDSPFSIYKSNYEQQLENGTGNVQDLESQVQNLENVLQNTDIEEESSMQCSTNSRQNLTVLDPGPSTSKNSIPWNDVNITEKSMPSEKVKTVGKVKNTCNKKTKPKRVKKVLDLNEIEGYSEYQARVAAGIQKEPEKITGDIENGNLEELMQQKFLESIKTEEMEVEEENAELSELALAKELKMTPELMMARNKTKQEKREAKMKEIREKNANARQSKS</sequence>
<feature type="region of interest" description="Disordered" evidence="2">
    <location>
        <begin position="369"/>
        <end position="400"/>
    </location>
</feature>
<dbReference type="EMBL" id="JBJJXI010000018">
    <property type="protein sequence ID" value="KAL3406650.1"/>
    <property type="molecule type" value="Genomic_DNA"/>
</dbReference>
<proteinExistence type="predicted"/>
<protein>
    <recommendedName>
        <fullName evidence="3">Transcription factor TFIIIC triple barrel domain-containing protein</fullName>
    </recommendedName>
</protein>
<organism evidence="4 5">
    <name type="scientific">Trichogramma kaykai</name>
    <dbReference type="NCBI Taxonomy" id="54128"/>
    <lineage>
        <taxon>Eukaryota</taxon>
        <taxon>Metazoa</taxon>
        <taxon>Ecdysozoa</taxon>
        <taxon>Arthropoda</taxon>
        <taxon>Hexapoda</taxon>
        <taxon>Insecta</taxon>
        <taxon>Pterygota</taxon>
        <taxon>Neoptera</taxon>
        <taxon>Endopterygota</taxon>
        <taxon>Hymenoptera</taxon>
        <taxon>Apocrita</taxon>
        <taxon>Proctotrupomorpha</taxon>
        <taxon>Chalcidoidea</taxon>
        <taxon>Trichogrammatidae</taxon>
        <taxon>Trichogramma</taxon>
    </lineage>
</organism>
<dbReference type="AlphaFoldDB" id="A0ABD2XMU1"/>
<comment type="caution">
    <text evidence="4">The sequence shown here is derived from an EMBL/GenBank/DDBJ whole genome shotgun (WGS) entry which is preliminary data.</text>
</comment>
<keyword evidence="5" id="KW-1185">Reference proteome</keyword>
<feature type="compositionally biased region" description="Polar residues" evidence="2">
    <location>
        <begin position="228"/>
        <end position="257"/>
    </location>
</feature>
<feature type="compositionally biased region" description="Basic and acidic residues" evidence="2">
    <location>
        <begin position="376"/>
        <end position="393"/>
    </location>
</feature>
<evidence type="ECO:0000256" key="1">
    <source>
        <dbReference type="SAM" id="Coils"/>
    </source>
</evidence>
<keyword evidence="1" id="KW-0175">Coiled coil</keyword>
<dbReference type="Pfam" id="PF10419">
    <property type="entry name" value="TFIIIC_sub6"/>
    <property type="match status" value="1"/>
</dbReference>
<dbReference type="InterPro" id="IPR019481">
    <property type="entry name" value="TFIIIC_triple_barrel"/>
</dbReference>
<gene>
    <name evidence="4" type="ORF">TKK_000805</name>
</gene>
<evidence type="ECO:0000259" key="3">
    <source>
        <dbReference type="Pfam" id="PF10419"/>
    </source>
</evidence>
<evidence type="ECO:0000313" key="5">
    <source>
        <dbReference type="Proteomes" id="UP001627154"/>
    </source>
</evidence>
<name>A0ABD2XMU1_9HYME</name>
<dbReference type="PANTHER" id="PTHR21860">
    <property type="entry name" value="TRANSCRIPTION INITIATION FACTOR IIIC TFIIIC , POLYPEPTIDE 6-RELATED"/>
    <property type="match status" value="1"/>
</dbReference>
<dbReference type="PANTHER" id="PTHR21860:SF2">
    <property type="entry name" value="GENERAL TRANSCRIPTION FACTOR 3C POLYPEPTIDE 6"/>
    <property type="match status" value="1"/>
</dbReference>
<dbReference type="InterPro" id="IPR042771">
    <property type="entry name" value="GTF3C6-like"/>
</dbReference>